<evidence type="ECO:0000256" key="8">
    <source>
        <dbReference type="ARBA" id="ARBA00022801"/>
    </source>
</evidence>
<dbReference type="PRINTS" id="PR00344">
    <property type="entry name" value="BCTRLSENSOR"/>
</dbReference>
<dbReference type="FunFam" id="3.30.565.10:FF:000010">
    <property type="entry name" value="Sensor histidine kinase RcsC"/>
    <property type="match status" value="1"/>
</dbReference>
<evidence type="ECO:0000256" key="12">
    <source>
        <dbReference type="ARBA" id="ARBA00023306"/>
    </source>
</evidence>
<keyword evidence="4 13" id="KW-0597">Phosphoprotein</keyword>
<dbReference type="SMART" id="SM00448">
    <property type="entry name" value="REC"/>
    <property type="match status" value="1"/>
</dbReference>
<dbReference type="InterPro" id="IPR036890">
    <property type="entry name" value="HATPase_C_sf"/>
</dbReference>
<dbReference type="Pfam" id="PF00072">
    <property type="entry name" value="Response_reg"/>
    <property type="match status" value="1"/>
</dbReference>
<keyword evidence="5" id="KW-0808">Transferase</keyword>
<dbReference type="SUPFAM" id="SSF52172">
    <property type="entry name" value="CheY-like"/>
    <property type="match status" value="1"/>
</dbReference>
<dbReference type="Proteomes" id="UP000037530">
    <property type="component" value="Unassembled WGS sequence"/>
</dbReference>
<dbReference type="InterPro" id="IPR036097">
    <property type="entry name" value="HisK_dim/P_sf"/>
</dbReference>
<organism evidence="17 18">
    <name type="scientific">Vibrio hepatarius</name>
    <dbReference type="NCBI Taxonomy" id="171383"/>
    <lineage>
        <taxon>Bacteria</taxon>
        <taxon>Pseudomonadati</taxon>
        <taxon>Pseudomonadota</taxon>
        <taxon>Gammaproteobacteria</taxon>
        <taxon>Vibrionales</taxon>
        <taxon>Vibrionaceae</taxon>
        <taxon>Vibrio</taxon>
        <taxon>Vibrio oreintalis group</taxon>
    </lineage>
</organism>
<dbReference type="Gene3D" id="3.40.50.2300">
    <property type="match status" value="1"/>
</dbReference>
<evidence type="ECO:0000256" key="13">
    <source>
        <dbReference type="PROSITE-ProRule" id="PRU00169"/>
    </source>
</evidence>
<dbReference type="PROSITE" id="PS50110">
    <property type="entry name" value="RESPONSE_REGULATORY"/>
    <property type="match status" value="1"/>
</dbReference>
<evidence type="ECO:0000256" key="3">
    <source>
        <dbReference type="ARBA" id="ARBA00012438"/>
    </source>
</evidence>
<dbReference type="GO" id="GO:0016787">
    <property type="term" value="F:hydrolase activity"/>
    <property type="evidence" value="ECO:0007669"/>
    <property type="project" value="UniProtKB-KW"/>
</dbReference>
<dbReference type="InterPro" id="IPR003661">
    <property type="entry name" value="HisK_dim/P_dom"/>
</dbReference>
<evidence type="ECO:0000256" key="4">
    <source>
        <dbReference type="ARBA" id="ARBA00022553"/>
    </source>
</evidence>
<dbReference type="CDD" id="cd16922">
    <property type="entry name" value="HATPase_EvgS-ArcB-TorS-like"/>
    <property type="match status" value="1"/>
</dbReference>
<feature type="domain" description="Histidine kinase" evidence="15">
    <location>
        <begin position="392"/>
        <end position="609"/>
    </location>
</feature>
<evidence type="ECO:0000256" key="14">
    <source>
        <dbReference type="SAM" id="Phobius"/>
    </source>
</evidence>
<dbReference type="AlphaFoldDB" id="A0A0M0I0F1"/>
<dbReference type="STRING" id="171383.AKJ31_10760"/>
<evidence type="ECO:0000259" key="15">
    <source>
        <dbReference type="PROSITE" id="PS50109"/>
    </source>
</evidence>
<dbReference type="GO" id="GO:0016020">
    <property type="term" value="C:membrane"/>
    <property type="evidence" value="ECO:0007669"/>
    <property type="project" value="UniProtKB-SubCell"/>
</dbReference>
<evidence type="ECO:0000256" key="1">
    <source>
        <dbReference type="ARBA" id="ARBA00000085"/>
    </source>
</evidence>
<reference evidence="18" key="1">
    <citation type="submission" date="2015-08" db="EMBL/GenBank/DDBJ databases">
        <title>Vibrio galatheae sp. nov., a novel member of the Vibrionaceae family isolated from the Solomon Islands.</title>
        <authorList>
            <person name="Giubergia S."/>
            <person name="Machado H."/>
            <person name="Mateiu R.V."/>
            <person name="Gram L."/>
        </authorList>
    </citation>
    <scope>NUCLEOTIDE SEQUENCE [LARGE SCALE GENOMIC DNA]</scope>
    <source>
        <strain evidence="18">DSM 19134</strain>
    </source>
</reference>
<dbReference type="Gene3D" id="1.10.287.130">
    <property type="match status" value="1"/>
</dbReference>
<accession>A0A0M0I0F1</accession>
<keyword evidence="9" id="KW-0067">ATP-binding</keyword>
<dbReference type="FunFam" id="1.10.287.130:FF:000038">
    <property type="entry name" value="Sensory transduction histidine kinase"/>
    <property type="match status" value="1"/>
</dbReference>
<dbReference type="PANTHER" id="PTHR45339:SF1">
    <property type="entry name" value="HYBRID SIGNAL TRANSDUCTION HISTIDINE KINASE J"/>
    <property type="match status" value="1"/>
</dbReference>
<sequence length="877" mass="98125">MLLTRMSIKSRLLILCLLPTIVIVLLSTNLVKQTQTRLDNYQLVSEKNHSIRLLTQFSQHLYTALGERLLGEPSSPSLQIAQSKLDELSQIPFSSVDKAHQFSPTITGYIYDLKQMLVKLEGSSQEESIAMGRPLYRLLYDLYASILSTESHDSSVRVHRLDIIISDLSWLYFWMEKEAWIAKEIHTTDWAYQGYAPAYFRVSERQQFFIDKFLNNVGLHEQSAALLKIFTSSDFRQGVAVKEQILHNLPTAEEIQESVGIIESRNLLVEKQLLSLSNQLQNELDIAIKQDQQQLWLVVGAAIALLVLMFAWGASTLYRINSKLSKILSVMGNMRDQGSAELIPIDGRDEFAKFANELNYTIAKQRAYEHELVEAKENAEAANQAKSVFLANMSHEIRTPLNGIIGMSEILSDSRLNTSQKEILKDIDASSQALLVLINDILDLSKIESGNLALSPHTSNLRELIYDALNMVNGHALKLEVELNVEFSPHLPDCVEIDEFRFKQILMNLLSNAIKFSPNGQVRVVLRNEPSDMLSVEVHDNGVGIANEKLKEIFAPFTQEDGTITRRFGGTGLGLTICSQLLELMKGRISVESTVGEGSRFTVTIPITLPEVMPQPRKYPLKALLVTNSAPHAPLVLQESQRLGLDVIASEDSDGILSLQDDVDLVMYCLYKEKQSRRNLANIRAHFPTADIVGMQHHLYMEGDLDALLTSQVTLPLLGKRFEFVLRNAQQGATIRHTKEGGATASSPAHSSKTVLIVEDNLMNQKIASFFLSKVGIEFSIASNGLEAVELIKSGEKYSAILMDCMMPIMDGLTAAKEIRAWEKENNLPGVPIIALTASVLPEEIQSCFDVGMDAYLPKPYKSQQLFDTFERLQVAF</sequence>
<dbReference type="Pfam" id="PF02518">
    <property type="entry name" value="HATPase_c"/>
    <property type="match status" value="1"/>
</dbReference>
<protein>
    <recommendedName>
        <fullName evidence="3">histidine kinase</fullName>
        <ecNumber evidence="3">2.7.13.3</ecNumber>
    </recommendedName>
</protein>
<feature type="modified residue" description="4-aspartylphosphate" evidence="13">
    <location>
        <position position="804"/>
    </location>
</feature>
<evidence type="ECO:0000256" key="7">
    <source>
        <dbReference type="ARBA" id="ARBA00022777"/>
    </source>
</evidence>
<dbReference type="GO" id="GO:0005524">
    <property type="term" value="F:ATP binding"/>
    <property type="evidence" value="ECO:0007669"/>
    <property type="project" value="UniProtKB-KW"/>
</dbReference>
<dbReference type="SUPFAM" id="SSF47384">
    <property type="entry name" value="Homodimeric domain of signal transducing histidine kinase"/>
    <property type="match status" value="1"/>
</dbReference>
<keyword evidence="7 17" id="KW-0418">Kinase</keyword>
<dbReference type="SUPFAM" id="SSF55874">
    <property type="entry name" value="ATPase domain of HSP90 chaperone/DNA topoisomerase II/histidine kinase"/>
    <property type="match status" value="1"/>
</dbReference>
<dbReference type="EMBL" id="LHPI01000009">
    <property type="protein sequence ID" value="KOO07368.1"/>
    <property type="molecule type" value="Genomic_DNA"/>
</dbReference>
<keyword evidence="6" id="KW-0547">Nucleotide-binding</keyword>
<evidence type="ECO:0000313" key="17">
    <source>
        <dbReference type="EMBL" id="KOO07368.1"/>
    </source>
</evidence>
<evidence type="ECO:0000256" key="5">
    <source>
        <dbReference type="ARBA" id="ARBA00022679"/>
    </source>
</evidence>
<keyword evidence="10" id="KW-0902">Two-component regulatory system</keyword>
<evidence type="ECO:0000313" key="18">
    <source>
        <dbReference type="Proteomes" id="UP000037530"/>
    </source>
</evidence>
<name>A0A0M0I0F1_9VIBR</name>
<keyword evidence="12" id="KW-0131">Cell cycle</keyword>
<feature type="domain" description="Response regulatory" evidence="16">
    <location>
        <begin position="754"/>
        <end position="874"/>
    </location>
</feature>
<dbReference type="SMART" id="SM00387">
    <property type="entry name" value="HATPase_c"/>
    <property type="match status" value="1"/>
</dbReference>
<dbReference type="PANTHER" id="PTHR45339">
    <property type="entry name" value="HYBRID SIGNAL TRANSDUCTION HISTIDINE KINASE J"/>
    <property type="match status" value="1"/>
</dbReference>
<dbReference type="SMART" id="SM00388">
    <property type="entry name" value="HisKA"/>
    <property type="match status" value="1"/>
</dbReference>
<keyword evidence="18" id="KW-1185">Reference proteome</keyword>
<keyword evidence="14" id="KW-1133">Transmembrane helix</keyword>
<evidence type="ECO:0000256" key="9">
    <source>
        <dbReference type="ARBA" id="ARBA00022840"/>
    </source>
</evidence>
<evidence type="ECO:0000256" key="10">
    <source>
        <dbReference type="ARBA" id="ARBA00023012"/>
    </source>
</evidence>
<dbReference type="Pfam" id="PF00512">
    <property type="entry name" value="HisKA"/>
    <property type="match status" value="1"/>
</dbReference>
<dbReference type="PATRIC" id="fig|171383.3.peg.2193"/>
<comment type="catalytic activity">
    <reaction evidence="1">
        <text>ATP + protein L-histidine = ADP + protein N-phospho-L-histidine.</text>
        <dbReference type="EC" id="2.7.13.3"/>
    </reaction>
</comment>
<comment type="subcellular location">
    <subcellularLocation>
        <location evidence="2">Membrane</location>
    </subcellularLocation>
</comment>
<dbReference type="InterPro" id="IPR004358">
    <property type="entry name" value="Sig_transdc_His_kin-like_C"/>
</dbReference>
<keyword evidence="14" id="KW-0812">Transmembrane</keyword>
<dbReference type="InterPro" id="IPR003594">
    <property type="entry name" value="HATPase_dom"/>
</dbReference>
<dbReference type="InterPro" id="IPR001789">
    <property type="entry name" value="Sig_transdc_resp-reg_receiver"/>
</dbReference>
<gene>
    <name evidence="17" type="ORF">AKJ31_10760</name>
</gene>
<dbReference type="CDD" id="cd00082">
    <property type="entry name" value="HisKA"/>
    <property type="match status" value="1"/>
</dbReference>
<dbReference type="InterPro" id="IPR005467">
    <property type="entry name" value="His_kinase_dom"/>
</dbReference>
<dbReference type="Gene3D" id="3.30.565.10">
    <property type="entry name" value="Histidine kinase-like ATPase, C-terminal domain"/>
    <property type="match status" value="1"/>
</dbReference>
<evidence type="ECO:0000256" key="6">
    <source>
        <dbReference type="ARBA" id="ARBA00022741"/>
    </source>
</evidence>
<feature type="transmembrane region" description="Helical" evidence="14">
    <location>
        <begin position="295"/>
        <end position="318"/>
    </location>
</feature>
<dbReference type="GO" id="GO:0000155">
    <property type="term" value="F:phosphorelay sensor kinase activity"/>
    <property type="evidence" value="ECO:0007669"/>
    <property type="project" value="InterPro"/>
</dbReference>
<evidence type="ECO:0000256" key="11">
    <source>
        <dbReference type="ARBA" id="ARBA00023136"/>
    </source>
</evidence>
<dbReference type="CDD" id="cd17546">
    <property type="entry name" value="REC_hyHK_CKI1_RcsC-like"/>
    <property type="match status" value="1"/>
</dbReference>
<dbReference type="EC" id="2.7.13.3" evidence="3"/>
<dbReference type="OrthoDB" id="9810730at2"/>
<proteinExistence type="predicted"/>
<dbReference type="PROSITE" id="PS50109">
    <property type="entry name" value="HIS_KIN"/>
    <property type="match status" value="1"/>
</dbReference>
<dbReference type="InterPro" id="IPR011006">
    <property type="entry name" value="CheY-like_superfamily"/>
</dbReference>
<evidence type="ECO:0000259" key="16">
    <source>
        <dbReference type="PROSITE" id="PS50110"/>
    </source>
</evidence>
<keyword evidence="8" id="KW-0378">Hydrolase</keyword>
<keyword evidence="11 14" id="KW-0472">Membrane</keyword>
<comment type="caution">
    <text evidence="17">The sequence shown here is derived from an EMBL/GenBank/DDBJ whole genome shotgun (WGS) entry which is preliminary data.</text>
</comment>
<evidence type="ECO:0000256" key="2">
    <source>
        <dbReference type="ARBA" id="ARBA00004370"/>
    </source>
</evidence>